<name>A0AAD9PCF2_RIDPI</name>
<evidence type="ECO:0000256" key="2">
    <source>
        <dbReference type="ARBA" id="ARBA00022723"/>
    </source>
</evidence>
<dbReference type="InterPro" id="IPR000306">
    <property type="entry name" value="Znf_FYVE"/>
</dbReference>
<dbReference type="InterPro" id="IPR011011">
    <property type="entry name" value="Znf_FYVE_PHD"/>
</dbReference>
<reference evidence="12" key="1">
    <citation type="journal article" date="2023" name="Mol. Biol. Evol.">
        <title>Third-Generation Sequencing Reveals the Adaptive Role of the Epigenome in Three Deep-Sea Polychaetes.</title>
        <authorList>
            <person name="Perez M."/>
            <person name="Aroh O."/>
            <person name="Sun Y."/>
            <person name="Lan Y."/>
            <person name="Juniper S.K."/>
            <person name="Young C.R."/>
            <person name="Angers B."/>
            <person name="Qian P.Y."/>
        </authorList>
    </citation>
    <scope>NUCLEOTIDE SEQUENCE</scope>
    <source>
        <strain evidence="12">R07B-5</strain>
    </source>
</reference>
<feature type="region of interest" description="Disordered" evidence="8">
    <location>
        <begin position="516"/>
        <end position="566"/>
    </location>
</feature>
<feature type="repeat" description="WD" evidence="7">
    <location>
        <begin position="1174"/>
        <end position="1208"/>
    </location>
</feature>
<keyword evidence="2" id="KW-0479">Metal-binding</keyword>
<feature type="domain" description="BEACH" evidence="10">
    <location>
        <begin position="733"/>
        <end position="1026"/>
    </location>
</feature>
<dbReference type="Gene3D" id="1.10.1540.10">
    <property type="entry name" value="BEACH domain"/>
    <property type="match status" value="1"/>
</dbReference>
<dbReference type="InterPro" id="IPR000409">
    <property type="entry name" value="BEACH_dom"/>
</dbReference>
<dbReference type="Proteomes" id="UP001209878">
    <property type="component" value="Unassembled WGS sequence"/>
</dbReference>
<dbReference type="InterPro" id="IPR019775">
    <property type="entry name" value="WD40_repeat_CS"/>
</dbReference>
<dbReference type="SUPFAM" id="SSF57903">
    <property type="entry name" value="FYVE/PHD zinc finger"/>
    <property type="match status" value="1"/>
</dbReference>
<protein>
    <recommendedName>
        <fullName evidence="14">WD repeat and FYVE domain-containing protein 3</fullName>
    </recommendedName>
</protein>
<dbReference type="GO" id="GO:0008270">
    <property type="term" value="F:zinc ion binding"/>
    <property type="evidence" value="ECO:0007669"/>
    <property type="project" value="UniProtKB-KW"/>
</dbReference>
<dbReference type="CDD" id="cd01201">
    <property type="entry name" value="PH_BEACH"/>
    <property type="match status" value="1"/>
</dbReference>
<accession>A0AAD9PCF2</accession>
<dbReference type="CDD" id="cd15719">
    <property type="entry name" value="FYVE_WDFY3"/>
    <property type="match status" value="1"/>
</dbReference>
<evidence type="ECO:0000256" key="7">
    <source>
        <dbReference type="PROSITE-ProRule" id="PRU00221"/>
    </source>
</evidence>
<evidence type="ECO:0000256" key="3">
    <source>
        <dbReference type="ARBA" id="ARBA00022737"/>
    </source>
</evidence>
<dbReference type="Pfam" id="PF02138">
    <property type="entry name" value="Beach"/>
    <property type="match status" value="1"/>
</dbReference>
<evidence type="ECO:0000259" key="9">
    <source>
        <dbReference type="PROSITE" id="PS50178"/>
    </source>
</evidence>
<feature type="compositionally biased region" description="Basic and acidic residues" evidence="8">
    <location>
        <begin position="1313"/>
        <end position="1323"/>
    </location>
</feature>
<dbReference type="PANTHER" id="PTHR46108:SF4">
    <property type="entry name" value="BLUE CHEESE"/>
    <property type="match status" value="1"/>
</dbReference>
<dbReference type="Pfam" id="PF01363">
    <property type="entry name" value="FYVE"/>
    <property type="match status" value="1"/>
</dbReference>
<dbReference type="PROSITE" id="PS50294">
    <property type="entry name" value="WD_REPEATS_REGION"/>
    <property type="match status" value="1"/>
</dbReference>
<feature type="region of interest" description="Disordered" evidence="8">
    <location>
        <begin position="1402"/>
        <end position="1429"/>
    </location>
</feature>
<evidence type="ECO:0000313" key="13">
    <source>
        <dbReference type="Proteomes" id="UP001209878"/>
    </source>
</evidence>
<dbReference type="InterPro" id="IPR036322">
    <property type="entry name" value="WD40_repeat_dom_sf"/>
</dbReference>
<dbReference type="PANTHER" id="PTHR46108">
    <property type="entry name" value="BLUE CHEESE"/>
    <property type="match status" value="1"/>
</dbReference>
<organism evidence="12 13">
    <name type="scientific">Ridgeia piscesae</name>
    <name type="common">Tubeworm</name>
    <dbReference type="NCBI Taxonomy" id="27915"/>
    <lineage>
        <taxon>Eukaryota</taxon>
        <taxon>Metazoa</taxon>
        <taxon>Spiralia</taxon>
        <taxon>Lophotrochozoa</taxon>
        <taxon>Annelida</taxon>
        <taxon>Polychaeta</taxon>
        <taxon>Sedentaria</taxon>
        <taxon>Canalipalpata</taxon>
        <taxon>Sabellida</taxon>
        <taxon>Siboglinidae</taxon>
        <taxon>Ridgeia</taxon>
    </lineage>
</organism>
<evidence type="ECO:0008006" key="14">
    <source>
        <dbReference type="Google" id="ProtNLM"/>
    </source>
</evidence>
<keyword evidence="3" id="KW-0677">Repeat</keyword>
<comment type="caution">
    <text evidence="12">The sequence shown here is derived from an EMBL/GenBank/DDBJ whole genome shotgun (WGS) entry which is preliminary data.</text>
</comment>
<dbReference type="SUPFAM" id="SSF50978">
    <property type="entry name" value="WD40 repeat-like"/>
    <property type="match status" value="1"/>
</dbReference>
<evidence type="ECO:0000256" key="1">
    <source>
        <dbReference type="ARBA" id="ARBA00022574"/>
    </source>
</evidence>
<dbReference type="PROSITE" id="PS50178">
    <property type="entry name" value="ZF_FYVE"/>
    <property type="match status" value="1"/>
</dbReference>
<sequence>MDFLRMIIVDSLMRPQSSRSAVVIDLVLEATPEHATRQQRREFQTEVLKSLMDHLLAADALLGEEAALPPSTSSNYSNVVANIFNLTSRIVDKLWQGAYLRESKEVFDFIIKLISQAKRKSSGVSLDTIYRCLNRTILYQLSRPMRTIADQTNLLDALHKLTSHRSLVFGPGNYDQEFIGCLCYCLLQLAEDPNNISDPPLLRMTTWHIDREMDGGDQALDCDEGGAARPQYAPSVAGGTQLLATAASRVWEELYIGKKPAIEEQFKVTLTNSDPNCSQMTTPELHTIRGLIQEPACKVWMLFYENERKCCNSYSEKLPSQIHSKLQKVGHGVLRLASRRSKRDLPTRVSPASVQVSDFTAWTANHVSIVKDLVEYQHQQYLQNCRHTEKYLMEEWAQTEMELMRERGIWGPPVGSDLDKWMLDMTEGPHRMRKKMIHNELFYLHYPYHHEKDSEKQKKSKNALSRHSRRYFERYRSHSLVSDEAMPQGMSADHSQDALQDTTAQNDDVFVEQKAVEMPTPSMLPRLLPGKPSHLDNDADDDQEGENAAATEGSTDPDVDAPSEGKTDNQMLLKLLEEGEKITHMFRCARIEGLDTVEGLEGLLLFGKEHFYVVDGFVLLRSMEIVDIDTLPPDLHDPIIPSTTKTTPGPQKRKCLKFVYEEIREVHKRRYLLQPIAIEVFSVDGRNFLLAFPKKVRNKVHARFLAVATAITDSALESVSGQKQNAKVEPGTSLISNLIGEKSVTDRWVRGEISNFEYLMCLNTLAGRCYNDLMQYLVFPWILADYESEELDLKNPATFRDLSKPMGAQTPNRLSQYRKRFTDWEDPQGETPPYHYGTHYSSAMIVVSYLVRMEPFAQYFLRLQGGHFDLADRMFHSVRDAWFSASQYNMADVKELIPEFFYLPEMFNNSNHFDLGVKQSGVALGDVILPPWAKGDPREFVRAHREALECDYVSAHLNEWIDLIFGCKQQGQAAVDAVNVFHHLFYEGNVDIYSIDDPLKKNATIGFINNFGQIPKQLFKKPHPQKKLNTRYLDSLSLTPMGSSLPSAVSDRLFFHNLDNLRPTKQPVKELKGSVGQILHGDKSVVAVEQNKVLIPPAFNKYLAWGFADMSVRIGNYDSDKATSVFENLDTGEILCAACPNAKIVITAGTSTVVNVWEFGRGKDKKSLHLKQPLYGHTEAVTCVAASPTYNIIVSGSRDRTCLMWDLNQLVFVRQLRGHAAPVAAICINELTGDIATCAGTYLHVWSVNGDEIASINTATGGNQQIFCVAMSQMREWDPHNVIMTGNSDGVVRMWNLEFVQVPDEATTKSKKRDVVDTGKPDDTPVVPPVPAHPVSQAIATDRLQEFKDVTLLSSKDVELGSSAESDGNPLLDRLREQLDHRAWSKENTAPNVLRSNASFTRDTDVSDSSSVGRLSLGDDIDDTSANHGSSVDDAVDALAEMEANDTSLTKPCGLDVEGATNKAVSGNSGGDGTQMPTSPGADFVMVTDSEVKAAVKAATPSGIRLGQGQTLRPGFHWQRQLVFCSKLTMHTAFERKDNKDPAAVTAIAVSRDHKCVSVGDVRGRVFSWSVTDQPGRVVADHWVQDDMGDSCQSCGIRFSFSERRHHCRNCGQLFCSKCSRFETEIRRLRILKPVRVCQACHSQLKAQSDNPSRGNKGNKTS</sequence>
<dbReference type="Gene3D" id="2.30.29.30">
    <property type="entry name" value="Pleckstrin-homology domain (PH domain)/Phosphotyrosine-binding domain (PTB)"/>
    <property type="match status" value="1"/>
</dbReference>
<dbReference type="InterPro" id="IPR013083">
    <property type="entry name" value="Znf_RING/FYVE/PHD"/>
</dbReference>
<dbReference type="InterPro" id="IPR017455">
    <property type="entry name" value="Znf_FYVE-rel"/>
</dbReference>
<dbReference type="EMBL" id="JAODUO010000040">
    <property type="protein sequence ID" value="KAK2192060.1"/>
    <property type="molecule type" value="Genomic_DNA"/>
</dbReference>
<dbReference type="Gene3D" id="2.130.10.10">
    <property type="entry name" value="YVTN repeat-like/Quinoprotein amine dehydrogenase"/>
    <property type="match status" value="1"/>
</dbReference>
<dbReference type="Pfam" id="PF00400">
    <property type="entry name" value="WD40"/>
    <property type="match status" value="1"/>
</dbReference>
<proteinExistence type="predicted"/>
<dbReference type="SUPFAM" id="SSF50729">
    <property type="entry name" value="PH domain-like"/>
    <property type="match status" value="1"/>
</dbReference>
<feature type="region of interest" description="Disordered" evidence="8">
    <location>
        <begin position="1308"/>
        <end position="1332"/>
    </location>
</feature>
<dbReference type="SMART" id="SM00064">
    <property type="entry name" value="FYVE"/>
    <property type="match status" value="1"/>
</dbReference>
<dbReference type="PROSITE" id="PS00678">
    <property type="entry name" value="WD_REPEATS_1"/>
    <property type="match status" value="1"/>
</dbReference>
<dbReference type="SUPFAM" id="SSF81837">
    <property type="entry name" value="BEACH domain"/>
    <property type="match status" value="1"/>
</dbReference>
<evidence type="ECO:0000256" key="4">
    <source>
        <dbReference type="ARBA" id="ARBA00022771"/>
    </source>
</evidence>
<dbReference type="PROSITE" id="PS51783">
    <property type="entry name" value="PH_BEACH"/>
    <property type="match status" value="1"/>
</dbReference>
<dbReference type="PROSITE" id="PS50082">
    <property type="entry name" value="WD_REPEATS_2"/>
    <property type="match status" value="1"/>
</dbReference>
<evidence type="ECO:0000259" key="11">
    <source>
        <dbReference type="PROSITE" id="PS51783"/>
    </source>
</evidence>
<dbReference type="InterPro" id="IPR011993">
    <property type="entry name" value="PH-like_dom_sf"/>
</dbReference>
<keyword evidence="4 6" id="KW-0863">Zinc-finger</keyword>
<dbReference type="SMART" id="SM01026">
    <property type="entry name" value="Beach"/>
    <property type="match status" value="1"/>
</dbReference>
<keyword evidence="1 7" id="KW-0853">WD repeat</keyword>
<evidence type="ECO:0000259" key="10">
    <source>
        <dbReference type="PROSITE" id="PS50197"/>
    </source>
</evidence>
<dbReference type="SMART" id="SM00320">
    <property type="entry name" value="WD40"/>
    <property type="match status" value="5"/>
</dbReference>
<dbReference type="InterPro" id="IPR001680">
    <property type="entry name" value="WD40_rpt"/>
</dbReference>
<dbReference type="Pfam" id="PF14844">
    <property type="entry name" value="PH_BEACH"/>
    <property type="match status" value="1"/>
</dbReference>
<evidence type="ECO:0000256" key="8">
    <source>
        <dbReference type="SAM" id="MobiDB-lite"/>
    </source>
</evidence>
<evidence type="ECO:0000313" key="12">
    <source>
        <dbReference type="EMBL" id="KAK2192060.1"/>
    </source>
</evidence>
<evidence type="ECO:0000256" key="6">
    <source>
        <dbReference type="PROSITE-ProRule" id="PRU00091"/>
    </source>
</evidence>
<dbReference type="InterPro" id="IPR023362">
    <property type="entry name" value="PH-BEACH_dom"/>
</dbReference>
<keyword evidence="13" id="KW-1185">Reference proteome</keyword>
<dbReference type="InterPro" id="IPR036372">
    <property type="entry name" value="BEACH_dom_sf"/>
</dbReference>
<dbReference type="Gene3D" id="3.30.40.10">
    <property type="entry name" value="Zinc/RING finger domain, C3HC4 (zinc finger)"/>
    <property type="match status" value="1"/>
</dbReference>
<feature type="domain" description="FYVE-type" evidence="9">
    <location>
        <begin position="1586"/>
        <end position="1646"/>
    </location>
</feature>
<dbReference type="FunFam" id="1.10.1540.10:FF:000002">
    <property type="entry name" value="WD repeat and FYVE domain containing 3"/>
    <property type="match status" value="1"/>
</dbReference>
<dbReference type="InterPro" id="IPR051944">
    <property type="entry name" value="BEACH_domain_protein"/>
</dbReference>
<feature type="domain" description="BEACH-type PH" evidence="11">
    <location>
        <begin position="577"/>
        <end position="705"/>
    </location>
</feature>
<gene>
    <name evidence="12" type="ORF">NP493_40g09009</name>
</gene>
<dbReference type="InterPro" id="IPR015943">
    <property type="entry name" value="WD40/YVTN_repeat-like_dom_sf"/>
</dbReference>
<keyword evidence="5" id="KW-0862">Zinc</keyword>
<dbReference type="PROSITE" id="PS50197">
    <property type="entry name" value="BEACH"/>
    <property type="match status" value="1"/>
</dbReference>
<dbReference type="CDD" id="cd06071">
    <property type="entry name" value="Beach"/>
    <property type="match status" value="1"/>
</dbReference>
<evidence type="ECO:0000256" key="5">
    <source>
        <dbReference type="ARBA" id="ARBA00022833"/>
    </source>
</evidence>
<feature type="region of interest" description="Disordered" evidence="8">
    <location>
        <begin position="1460"/>
        <end position="1479"/>
    </location>
</feature>